<dbReference type="GO" id="GO:0020037">
    <property type="term" value="F:heme binding"/>
    <property type="evidence" value="ECO:0007669"/>
    <property type="project" value="InterPro"/>
</dbReference>
<comment type="cofactor">
    <cofactor evidence="1 6">
        <name>heme</name>
        <dbReference type="ChEBI" id="CHEBI:30413"/>
    </cofactor>
</comment>
<dbReference type="PRINTS" id="PR00463">
    <property type="entry name" value="EP450I"/>
</dbReference>
<keyword evidence="10" id="KW-1185">Reference proteome</keyword>
<dbReference type="GeneID" id="27342999"/>
<dbReference type="Gene3D" id="1.10.630.10">
    <property type="entry name" value="Cytochrome P450"/>
    <property type="match status" value="1"/>
</dbReference>
<keyword evidence="3 6" id="KW-0479">Metal-binding</keyword>
<dbReference type="AlphaFoldDB" id="A0A0D2CQJ0"/>
<dbReference type="Pfam" id="PF00067">
    <property type="entry name" value="p450"/>
    <property type="match status" value="1"/>
</dbReference>
<keyword evidence="8" id="KW-0472">Membrane</keyword>
<proteinExistence type="inferred from homology"/>
<evidence type="ECO:0000256" key="6">
    <source>
        <dbReference type="PIRSR" id="PIRSR602401-1"/>
    </source>
</evidence>
<dbReference type="STRING" id="569365.A0A0D2CQJ0"/>
<dbReference type="PANTHER" id="PTHR24305:SF232">
    <property type="entry name" value="P450, PUTATIVE (EUROFUNG)-RELATED"/>
    <property type="match status" value="1"/>
</dbReference>
<sequence length="516" mass="59347">MGLALQLTQIFQQWWWAILCLLFFTRLLYTYYRLSFVPGPVLAGVTDVWRYFHGKAGKCIHDYQLHRKYNSKLVRVGPNQISVSDATEVPKIYGLNPIFNKGEAYVTHSFKSIRGEVMPNLSSTRDEKLHARLRRPVNHAYSMSTVIDYEHLMDSTTNVFFSELTERFARPGRVCDFATWLQMYAFDVLGEITFSKRFGFLEAGRDLENMLYHTAQHMEYLGTMGQLPSLDKWFRLNNPLARLLVKANAIVKFTTQHIYEHKGHLEAQGKPDFVTRFRMAQEKYPDVMTDSQLIDFAVTNVSAGSDTTAIILRAVFFYLLTDHHRLERVMGEIRETLALRARDSSFGDHFSWAEARQMPFLQACIKESLRMHPALGMILPRVVPVQGTTICGVFIPGGTEVGCNAWTVHRDKDVYGEDADLWVPERWLDEDEEKVKMLERYNFAFGAGSRTCIGRHVAMLEISKLVPEVFRHFEVELIDPNRYKAKAGWLVVQSGLDVSLKVRDPRTLDIPQQTVG</sequence>
<keyword evidence="4 7" id="KW-0560">Oxidoreductase</keyword>
<dbReference type="OrthoDB" id="3934656at2759"/>
<evidence type="ECO:0008006" key="11">
    <source>
        <dbReference type="Google" id="ProtNLM"/>
    </source>
</evidence>
<protein>
    <recommendedName>
        <fullName evidence="11">Pisatin demethylase</fullName>
    </recommendedName>
</protein>
<keyword evidence="6 7" id="KW-0349">Heme</keyword>
<evidence type="ECO:0000256" key="3">
    <source>
        <dbReference type="ARBA" id="ARBA00022723"/>
    </source>
</evidence>
<dbReference type="SUPFAM" id="SSF48264">
    <property type="entry name" value="Cytochrome P450"/>
    <property type="match status" value="1"/>
</dbReference>
<dbReference type="PRINTS" id="PR00385">
    <property type="entry name" value="P450"/>
</dbReference>
<dbReference type="EMBL" id="KN847041">
    <property type="protein sequence ID" value="KIW32245.1"/>
    <property type="molecule type" value="Genomic_DNA"/>
</dbReference>
<dbReference type="InterPro" id="IPR017972">
    <property type="entry name" value="Cyt_P450_CS"/>
</dbReference>
<evidence type="ECO:0000313" key="10">
    <source>
        <dbReference type="Proteomes" id="UP000054466"/>
    </source>
</evidence>
<dbReference type="PROSITE" id="PS00086">
    <property type="entry name" value="CYTOCHROME_P450"/>
    <property type="match status" value="1"/>
</dbReference>
<feature type="binding site" description="axial binding residue" evidence="6">
    <location>
        <position position="452"/>
    </location>
    <ligand>
        <name>heme</name>
        <dbReference type="ChEBI" id="CHEBI:30413"/>
    </ligand>
    <ligandPart>
        <name>Fe</name>
        <dbReference type="ChEBI" id="CHEBI:18248"/>
    </ligandPart>
</feature>
<evidence type="ECO:0000256" key="1">
    <source>
        <dbReference type="ARBA" id="ARBA00001971"/>
    </source>
</evidence>
<dbReference type="GO" id="GO:0004497">
    <property type="term" value="F:monooxygenase activity"/>
    <property type="evidence" value="ECO:0007669"/>
    <property type="project" value="UniProtKB-KW"/>
</dbReference>
<accession>A0A0D2CQJ0</accession>
<dbReference type="CDD" id="cd11060">
    <property type="entry name" value="CYP57A1-like"/>
    <property type="match status" value="1"/>
</dbReference>
<dbReference type="HOGENOM" id="CLU_001570_14_0_1"/>
<evidence type="ECO:0000256" key="4">
    <source>
        <dbReference type="ARBA" id="ARBA00023002"/>
    </source>
</evidence>
<feature type="transmembrane region" description="Helical" evidence="8">
    <location>
        <begin position="14"/>
        <end position="32"/>
    </location>
</feature>
<evidence type="ECO:0000256" key="8">
    <source>
        <dbReference type="SAM" id="Phobius"/>
    </source>
</evidence>
<dbReference type="PANTHER" id="PTHR24305">
    <property type="entry name" value="CYTOCHROME P450"/>
    <property type="match status" value="1"/>
</dbReference>
<dbReference type="InterPro" id="IPR036396">
    <property type="entry name" value="Cyt_P450_sf"/>
</dbReference>
<evidence type="ECO:0000256" key="7">
    <source>
        <dbReference type="RuleBase" id="RU000461"/>
    </source>
</evidence>
<dbReference type="InterPro" id="IPR001128">
    <property type="entry name" value="Cyt_P450"/>
</dbReference>
<dbReference type="RefSeq" id="XP_016252461.1">
    <property type="nucleotide sequence ID" value="XM_016390559.1"/>
</dbReference>
<keyword evidence="8" id="KW-1133">Transmembrane helix</keyword>
<dbReference type="Proteomes" id="UP000054466">
    <property type="component" value="Unassembled WGS sequence"/>
</dbReference>
<keyword evidence="8" id="KW-0812">Transmembrane</keyword>
<dbReference type="GO" id="GO:0016705">
    <property type="term" value="F:oxidoreductase activity, acting on paired donors, with incorporation or reduction of molecular oxygen"/>
    <property type="evidence" value="ECO:0007669"/>
    <property type="project" value="InterPro"/>
</dbReference>
<dbReference type="VEuPathDB" id="FungiDB:PV07_03805"/>
<keyword evidence="7" id="KW-0503">Monooxygenase</keyword>
<organism evidence="9 10">
    <name type="scientific">Cladophialophora immunda</name>
    <dbReference type="NCBI Taxonomy" id="569365"/>
    <lineage>
        <taxon>Eukaryota</taxon>
        <taxon>Fungi</taxon>
        <taxon>Dikarya</taxon>
        <taxon>Ascomycota</taxon>
        <taxon>Pezizomycotina</taxon>
        <taxon>Eurotiomycetes</taxon>
        <taxon>Chaetothyriomycetidae</taxon>
        <taxon>Chaetothyriales</taxon>
        <taxon>Herpotrichiellaceae</taxon>
        <taxon>Cladophialophora</taxon>
    </lineage>
</organism>
<gene>
    <name evidence="9" type="ORF">PV07_03805</name>
</gene>
<keyword evidence="5 6" id="KW-0408">Iron</keyword>
<reference evidence="9 10" key="1">
    <citation type="submission" date="2015-01" db="EMBL/GenBank/DDBJ databases">
        <title>The Genome Sequence of Cladophialophora immunda CBS83496.</title>
        <authorList>
            <consortium name="The Broad Institute Genomics Platform"/>
            <person name="Cuomo C."/>
            <person name="de Hoog S."/>
            <person name="Gorbushina A."/>
            <person name="Stielow B."/>
            <person name="Teixiera M."/>
            <person name="Abouelleil A."/>
            <person name="Chapman S.B."/>
            <person name="Priest M."/>
            <person name="Young S.K."/>
            <person name="Wortman J."/>
            <person name="Nusbaum C."/>
            <person name="Birren B."/>
        </authorList>
    </citation>
    <scope>NUCLEOTIDE SEQUENCE [LARGE SCALE GENOMIC DNA]</scope>
    <source>
        <strain evidence="9 10">CBS 83496</strain>
    </source>
</reference>
<name>A0A0D2CQJ0_9EURO</name>
<evidence type="ECO:0000313" key="9">
    <source>
        <dbReference type="EMBL" id="KIW32245.1"/>
    </source>
</evidence>
<dbReference type="GO" id="GO:0005506">
    <property type="term" value="F:iron ion binding"/>
    <property type="evidence" value="ECO:0007669"/>
    <property type="project" value="InterPro"/>
</dbReference>
<dbReference type="InterPro" id="IPR002401">
    <property type="entry name" value="Cyt_P450_E_grp-I"/>
</dbReference>
<dbReference type="InterPro" id="IPR050121">
    <property type="entry name" value="Cytochrome_P450_monoxygenase"/>
</dbReference>
<comment type="similarity">
    <text evidence="2 7">Belongs to the cytochrome P450 family.</text>
</comment>
<evidence type="ECO:0000256" key="2">
    <source>
        <dbReference type="ARBA" id="ARBA00010617"/>
    </source>
</evidence>
<evidence type="ECO:0000256" key="5">
    <source>
        <dbReference type="ARBA" id="ARBA00023004"/>
    </source>
</evidence>